<sequence length="153" mass="16405">MCGVPGHRWSLRCPRGNCVTISVWRTVPWVRECIRPGCSRPAVATLTYVYAERTAVVGPLGPSHEPGAYDMCAEHAEALSAPVGWEVIRLPGIDNPAPDPPADDLMALAAAVREVGMLEDEVLPEPDPASVHVLGRRGHLSVITDASRDVTGH</sequence>
<dbReference type="EnsemblBacteria" id="AAT83421">
    <property type="protein sequence ID" value="AAT83421"/>
    <property type="gene ID" value="PPA1690"/>
</dbReference>
<evidence type="ECO:0000313" key="2">
    <source>
        <dbReference type="Proteomes" id="UP000000603"/>
    </source>
</evidence>
<evidence type="ECO:0000313" key="1">
    <source>
        <dbReference type="EMBL" id="AAT83421.1"/>
    </source>
</evidence>
<dbReference type="KEGG" id="pac:PPA1690"/>
<proteinExistence type="predicted"/>
<name>Q6A744_CUTAK</name>
<dbReference type="EMBL" id="AE017283">
    <property type="protein sequence ID" value="AAT83421.1"/>
    <property type="molecule type" value="Genomic_DNA"/>
</dbReference>
<protein>
    <submittedName>
        <fullName evidence="1">Conserved protein</fullName>
    </submittedName>
</protein>
<dbReference type="AlphaFoldDB" id="Q6A744"/>
<dbReference type="Pfam" id="PF12005">
    <property type="entry name" value="DUF3499"/>
    <property type="match status" value="1"/>
</dbReference>
<dbReference type="HOGENOM" id="CLU_095649_1_0_11"/>
<gene>
    <name evidence="1" type="ordered locus">PPA1690</name>
</gene>
<reference evidence="1 2" key="1">
    <citation type="journal article" date="2004" name="Science">
        <title>The complete genome sequence of Propionibacterium acnes, a commensal of human skin.</title>
        <authorList>
            <person name="Bruggemann H."/>
            <person name="Henne A."/>
            <person name="Hoster F."/>
            <person name="Liesegang H."/>
            <person name="Wiezer A."/>
            <person name="Strittmatter A."/>
            <person name="Hujer S."/>
            <person name="Durre P."/>
            <person name="Gottschalk G."/>
        </authorList>
    </citation>
    <scope>NUCLEOTIDE SEQUENCE [LARGE SCALE GENOMIC DNA]</scope>
    <source>
        <strain evidence="2">DSM 16379 / KPA171202</strain>
    </source>
</reference>
<dbReference type="Proteomes" id="UP000000603">
    <property type="component" value="Chromosome"/>
</dbReference>
<organism evidence="1 2">
    <name type="scientific">Cutibacterium acnes (strain DSM 16379 / KPA171202)</name>
    <name type="common">Propionibacterium acnes</name>
    <dbReference type="NCBI Taxonomy" id="267747"/>
    <lineage>
        <taxon>Bacteria</taxon>
        <taxon>Bacillati</taxon>
        <taxon>Actinomycetota</taxon>
        <taxon>Actinomycetes</taxon>
        <taxon>Propionibacteriales</taxon>
        <taxon>Propionibacteriaceae</taxon>
        <taxon>Cutibacterium</taxon>
    </lineage>
</organism>
<accession>Q6A744</accession>
<dbReference type="InterPro" id="IPR021888">
    <property type="entry name" value="DUF3499"/>
</dbReference>
<dbReference type="eggNOG" id="ENOG5032RR4">
    <property type="taxonomic scope" value="Bacteria"/>
</dbReference>